<feature type="transmembrane region" description="Helical" evidence="1">
    <location>
        <begin position="108"/>
        <end position="130"/>
    </location>
</feature>
<protein>
    <submittedName>
        <fullName evidence="2">Uncharacterized membrane protein</fullName>
    </submittedName>
</protein>
<dbReference type="EMBL" id="FNUT01000013">
    <property type="protein sequence ID" value="SEG67433.1"/>
    <property type="molecule type" value="Genomic_DNA"/>
</dbReference>
<reference evidence="3" key="1">
    <citation type="submission" date="2016-10" db="EMBL/GenBank/DDBJ databases">
        <authorList>
            <person name="Varghese N."/>
            <person name="Submissions S."/>
        </authorList>
    </citation>
    <scope>NUCLEOTIDE SEQUENCE [LARGE SCALE GENOMIC DNA]</scope>
    <source>
        <strain evidence="3">DSM 22361</strain>
    </source>
</reference>
<accession>A0A1H6C3F8</accession>
<keyword evidence="1" id="KW-0472">Membrane</keyword>
<dbReference type="Pfam" id="PF06210">
    <property type="entry name" value="DUF1003"/>
    <property type="match status" value="1"/>
</dbReference>
<sequence>MDCFTLIQQGTIMKATIGNREIRELINQGDENIKKLHDIVQKSFEEEQLIVDHLVHPAKEILTPADRLSDRVARFGGSWKFIILFSAILIIWVLFNTMALQADRFDPYPFILMNLVLSCVAALQAPFIMMSQNRQEEKDRKQSENDYLVNLKAELEIRSLHKKIDMLLEQQIQQLFDAQVAHLKILKQLEERLIHVEESVCETKKNREDS</sequence>
<name>A0A1H6C3F8_9SPHI</name>
<organism evidence="2 3">
    <name type="scientific">Sphingobacterium lactis</name>
    <dbReference type="NCBI Taxonomy" id="797291"/>
    <lineage>
        <taxon>Bacteria</taxon>
        <taxon>Pseudomonadati</taxon>
        <taxon>Bacteroidota</taxon>
        <taxon>Sphingobacteriia</taxon>
        <taxon>Sphingobacteriales</taxon>
        <taxon>Sphingobacteriaceae</taxon>
        <taxon>Sphingobacterium</taxon>
    </lineage>
</organism>
<evidence type="ECO:0000313" key="3">
    <source>
        <dbReference type="Proteomes" id="UP000236731"/>
    </source>
</evidence>
<evidence type="ECO:0000313" key="2">
    <source>
        <dbReference type="EMBL" id="SEG67433.1"/>
    </source>
</evidence>
<evidence type="ECO:0000256" key="1">
    <source>
        <dbReference type="SAM" id="Phobius"/>
    </source>
</evidence>
<proteinExistence type="predicted"/>
<dbReference type="AlphaFoldDB" id="A0A1H6C3F8"/>
<keyword evidence="1" id="KW-0812">Transmembrane</keyword>
<dbReference type="Proteomes" id="UP000236731">
    <property type="component" value="Unassembled WGS sequence"/>
</dbReference>
<dbReference type="PANTHER" id="PTHR41386">
    <property type="entry name" value="INTEGRAL MEMBRANE PROTEIN-RELATED"/>
    <property type="match status" value="1"/>
</dbReference>
<feature type="transmembrane region" description="Helical" evidence="1">
    <location>
        <begin position="81"/>
        <end position="102"/>
    </location>
</feature>
<dbReference type="InterPro" id="IPR010406">
    <property type="entry name" value="DUF1003"/>
</dbReference>
<keyword evidence="3" id="KW-1185">Reference proteome</keyword>
<gene>
    <name evidence="2" type="ORF">SAMN05421877_1138</name>
</gene>
<keyword evidence="1" id="KW-1133">Transmembrane helix</keyword>
<dbReference type="PANTHER" id="PTHR41386:SF1">
    <property type="entry name" value="MEMBRANE PROTEIN"/>
    <property type="match status" value="1"/>
</dbReference>